<dbReference type="RefSeq" id="WP_160480343.1">
    <property type="nucleotide sequence ID" value="NZ_WTFN01000013.1"/>
</dbReference>
<evidence type="ECO:0000313" key="2">
    <source>
        <dbReference type="Proteomes" id="UP000461288"/>
    </source>
</evidence>
<gene>
    <name evidence="1" type="ORF">GO594_07440</name>
</gene>
<protein>
    <submittedName>
        <fullName evidence="1">Uncharacterized protein</fullName>
    </submittedName>
</protein>
<name>A0A7X3KUE3_9GAMM</name>
<proteinExistence type="predicted"/>
<reference evidence="1 2" key="1">
    <citation type="submission" date="2019-12" db="EMBL/GenBank/DDBJ databases">
        <title>Draft genome sequence of Pseudomonas otitidis recovered from a chicken carcass.</title>
        <authorList>
            <person name="Vieira T.R."/>
            <person name="Oliviera E.F.C."/>
            <person name="Silva N.M.V."/>
            <person name="Sambrano G.E."/>
            <person name="Cibulski S.P."/>
            <person name="Cardoso M.R.I."/>
        </authorList>
    </citation>
    <scope>NUCLEOTIDE SEQUENCE [LARGE SCALE GENOMIC DNA]</scope>
    <source>
        <strain evidence="1 2">25_K</strain>
    </source>
</reference>
<evidence type="ECO:0000313" key="1">
    <source>
        <dbReference type="EMBL" id="MWK55803.1"/>
    </source>
</evidence>
<dbReference type="AlphaFoldDB" id="A0A7X3KUE3"/>
<comment type="caution">
    <text evidence="1">The sequence shown here is derived from an EMBL/GenBank/DDBJ whole genome shotgun (WGS) entry which is preliminary data.</text>
</comment>
<dbReference type="Proteomes" id="UP000461288">
    <property type="component" value="Unassembled WGS sequence"/>
</dbReference>
<organism evidence="1 2">
    <name type="scientific">Metapseudomonas otitidis</name>
    <dbReference type="NCBI Taxonomy" id="319939"/>
    <lineage>
        <taxon>Bacteria</taxon>
        <taxon>Pseudomonadati</taxon>
        <taxon>Pseudomonadota</taxon>
        <taxon>Gammaproteobacteria</taxon>
        <taxon>Pseudomonadales</taxon>
        <taxon>Pseudomonadaceae</taxon>
        <taxon>Metapseudomonas</taxon>
    </lineage>
</organism>
<accession>A0A7X3KUE3</accession>
<dbReference type="EMBL" id="WTFN01000013">
    <property type="protein sequence ID" value="MWK55803.1"/>
    <property type="molecule type" value="Genomic_DNA"/>
</dbReference>
<sequence length="585" mass="64466">MQLNGSPLNGAPLNGSQARGAVIPPQAIAPVVSMVWSARLLLNGVDASHLLAGRITTRREEGARAIADFDLQFLGEAVNPATYQGQAVELWFRHWVGGAWVDHLVFRGKISGPQFSLQTRVLSCECADQLNEQVELLDLATIDAITGGLWSADVFEAVEGRSRWDYASERMSTRPASLQLSLEGALQVTPWATSAPAWLIPAGTVMFQSVEWVPVELSDRINVVEIEADYRFSRLRERHQPFSWEHPDWVGLTIIDGFCFEWRHDSTEMPDIAMITEASQSAGYQAVINAGWDRLPPSGSGALCTPPSSWLNQYPDLLVRATWTSAMRWVQPVTEQYTLRVEAPASIAQAGEVVERERLAFETENDRASSFEDAEFTGPEADAVQDALGDWVVDLREDVRLGEGMTCLLHVGRTRILGAHRGNRFVFQLPAADAMGIRLEHTLRVEDEVLGRSIACQAKVAAIAHEWDLDSGSALTTVELAVSQGGGEVSDPLTVPPIPASTPAGEAPTLIQLPSQFSGHVDSPPYDEDLLGFAGNYTNYNSTQERFERRFDIEAPEIPADHRDEYEVPQVQTYRVVVPTDLLEL</sequence>